<reference evidence="9" key="2">
    <citation type="submission" date="2020-09" db="EMBL/GenBank/DDBJ databases">
        <authorList>
            <person name="Sun Q."/>
            <person name="Zhou Y."/>
        </authorList>
    </citation>
    <scope>NUCLEOTIDE SEQUENCE</scope>
    <source>
        <strain evidence="9">CGMCC 1.12408</strain>
    </source>
</reference>
<dbReference type="GO" id="GO:0005886">
    <property type="term" value="C:plasma membrane"/>
    <property type="evidence" value="ECO:0007669"/>
    <property type="project" value="UniProtKB-SubCell"/>
</dbReference>
<dbReference type="InterPro" id="IPR035906">
    <property type="entry name" value="MetI-like_sf"/>
</dbReference>
<evidence type="ECO:0000313" key="10">
    <source>
        <dbReference type="Proteomes" id="UP000613512"/>
    </source>
</evidence>
<dbReference type="Gene3D" id="1.10.3720.10">
    <property type="entry name" value="MetI-like"/>
    <property type="match status" value="1"/>
</dbReference>
<reference evidence="9" key="1">
    <citation type="journal article" date="2014" name="Int. J. Syst. Evol. Microbiol.">
        <title>Complete genome sequence of Corynebacterium casei LMG S-19264T (=DSM 44701T), isolated from a smear-ripened cheese.</title>
        <authorList>
            <consortium name="US DOE Joint Genome Institute (JGI-PGF)"/>
            <person name="Walter F."/>
            <person name="Albersmeier A."/>
            <person name="Kalinowski J."/>
            <person name="Ruckert C."/>
        </authorList>
    </citation>
    <scope>NUCLEOTIDE SEQUENCE</scope>
    <source>
        <strain evidence="9">CGMCC 1.12408</strain>
    </source>
</reference>
<dbReference type="PROSITE" id="PS50928">
    <property type="entry name" value="ABC_TM1"/>
    <property type="match status" value="1"/>
</dbReference>
<keyword evidence="4 7" id="KW-0812">Transmembrane</keyword>
<evidence type="ECO:0000313" key="9">
    <source>
        <dbReference type="EMBL" id="GGA79483.1"/>
    </source>
</evidence>
<feature type="transmembrane region" description="Helical" evidence="7">
    <location>
        <begin position="68"/>
        <end position="89"/>
    </location>
</feature>
<evidence type="ECO:0000259" key="8">
    <source>
        <dbReference type="PROSITE" id="PS50928"/>
    </source>
</evidence>
<comment type="caution">
    <text evidence="9">The sequence shown here is derived from an EMBL/GenBank/DDBJ whole genome shotgun (WGS) entry which is preliminary data.</text>
</comment>
<evidence type="ECO:0000256" key="2">
    <source>
        <dbReference type="ARBA" id="ARBA00022448"/>
    </source>
</evidence>
<dbReference type="GO" id="GO:0055085">
    <property type="term" value="P:transmembrane transport"/>
    <property type="evidence" value="ECO:0007669"/>
    <property type="project" value="InterPro"/>
</dbReference>
<feature type="transmembrane region" description="Helical" evidence="7">
    <location>
        <begin position="101"/>
        <end position="121"/>
    </location>
</feature>
<dbReference type="PANTHER" id="PTHR30193:SF44">
    <property type="entry name" value="LACTOSE TRANSPORT SYSTEM PERMEASE PROTEIN LACF"/>
    <property type="match status" value="1"/>
</dbReference>
<feature type="transmembrane region" description="Helical" evidence="7">
    <location>
        <begin position="255"/>
        <end position="274"/>
    </location>
</feature>
<feature type="transmembrane region" description="Helical" evidence="7">
    <location>
        <begin position="196"/>
        <end position="219"/>
    </location>
</feature>
<proteinExistence type="inferred from homology"/>
<dbReference type="InterPro" id="IPR051393">
    <property type="entry name" value="ABC_transporter_permease"/>
</dbReference>
<evidence type="ECO:0000256" key="3">
    <source>
        <dbReference type="ARBA" id="ARBA00022475"/>
    </source>
</evidence>
<dbReference type="PANTHER" id="PTHR30193">
    <property type="entry name" value="ABC TRANSPORTER PERMEASE PROTEIN"/>
    <property type="match status" value="1"/>
</dbReference>
<organism evidence="9 10">
    <name type="scientific">Ornithinibacillus halotolerans</name>
    <dbReference type="NCBI Taxonomy" id="1274357"/>
    <lineage>
        <taxon>Bacteria</taxon>
        <taxon>Bacillati</taxon>
        <taxon>Bacillota</taxon>
        <taxon>Bacilli</taxon>
        <taxon>Bacillales</taxon>
        <taxon>Bacillaceae</taxon>
        <taxon>Ornithinibacillus</taxon>
    </lineage>
</organism>
<comment type="similarity">
    <text evidence="7">Belongs to the binding-protein-dependent transport system permease family.</text>
</comment>
<evidence type="ECO:0000256" key="6">
    <source>
        <dbReference type="ARBA" id="ARBA00023136"/>
    </source>
</evidence>
<dbReference type="RefSeq" id="WP_188384867.1">
    <property type="nucleotide sequence ID" value="NZ_BMEY01000011.1"/>
</dbReference>
<comment type="subcellular location">
    <subcellularLocation>
        <location evidence="1 7">Cell membrane</location>
        <topology evidence="1 7">Multi-pass membrane protein</topology>
    </subcellularLocation>
</comment>
<evidence type="ECO:0000256" key="4">
    <source>
        <dbReference type="ARBA" id="ARBA00022692"/>
    </source>
</evidence>
<dbReference type="Pfam" id="PF00528">
    <property type="entry name" value="BPD_transp_1"/>
    <property type="match status" value="1"/>
</dbReference>
<dbReference type="Proteomes" id="UP000613512">
    <property type="component" value="Unassembled WGS sequence"/>
</dbReference>
<dbReference type="AlphaFoldDB" id="A0A916S3P6"/>
<name>A0A916S3P6_9BACI</name>
<evidence type="ECO:0000256" key="7">
    <source>
        <dbReference type="RuleBase" id="RU363032"/>
    </source>
</evidence>
<protein>
    <submittedName>
        <fullName evidence="9">Lactose ABC transporter permease</fullName>
    </submittedName>
</protein>
<evidence type="ECO:0000256" key="1">
    <source>
        <dbReference type="ARBA" id="ARBA00004651"/>
    </source>
</evidence>
<dbReference type="CDD" id="cd06261">
    <property type="entry name" value="TM_PBP2"/>
    <property type="match status" value="1"/>
</dbReference>
<dbReference type="EMBL" id="BMEY01000011">
    <property type="protein sequence ID" value="GGA79483.1"/>
    <property type="molecule type" value="Genomic_DNA"/>
</dbReference>
<keyword evidence="2 7" id="KW-0813">Transport</keyword>
<dbReference type="InterPro" id="IPR000515">
    <property type="entry name" value="MetI-like"/>
</dbReference>
<keyword evidence="3" id="KW-1003">Cell membrane</keyword>
<gene>
    <name evidence="9" type="ORF">GCM10008025_23600</name>
</gene>
<sequence>MYKARHAWGFLAIPLILLSLFTFIPAVAAFVLSFTNYNVFTPIEFLGLENYIKAFQDKSFQKAIVNTFYYWILVTPALVVLPIFVAILVNQKLRGIKVFRLIYYFPVLVSVVITAILWKWMFAKEGIVNYILSFFGVEPFGWLLDTATVMPALAFVTIWQGFGYYMLFYLAALQGVPKDLYEAAELDGANFWKKHLHITIPMIKPMIFFVAVISTMGAFKEFTLMLTMTDGGPLNASTTVVLLVFQEAFQNLDMGYASAISFILFAVILIITLINQRLLDKRD</sequence>
<dbReference type="SUPFAM" id="SSF161098">
    <property type="entry name" value="MetI-like"/>
    <property type="match status" value="1"/>
</dbReference>
<feature type="domain" description="ABC transmembrane type-1" evidence="8">
    <location>
        <begin position="64"/>
        <end position="275"/>
    </location>
</feature>
<feature type="transmembrane region" description="Helical" evidence="7">
    <location>
        <begin position="152"/>
        <end position="176"/>
    </location>
</feature>
<keyword evidence="6 7" id="KW-0472">Membrane</keyword>
<evidence type="ECO:0000256" key="5">
    <source>
        <dbReference type="ARBA" id="ARBA00022989"/>
    </source>
</evidence>
<keyword evidence="10" id="KW-1185">Reference proteome</keyword>
<feature type="transmembrane region" description="Helical" evidence="7">
    <location>
        <begin position="7"/>
        <end position="32"/>
    </location>
</feature>
<keyword evidence="5 7" id="KW-1133">Transmembrane helix</keyword>
<accession>A0A916S3P6</accession>